<name>A0A832WJX5_9EURY</name>
<dbReference type="Proteomes" id="UP000619545">
    <property type="component" value="Unassembled WGS sequence"/>
</dbReference>
<comment type="caution">
    <text evidence="1">The sequence shown here is derived from an EMBL/GenBank/DDBJ whole genome shotgun (WGS) entry which is preliminary data.</text>
</comment>
<protein>
    <submittedName>
        <fullName evidence="1">DUF2226 domain-containing protein</fullName>
    </submittedName>
</protein>
<sequence>MMLPKTLKPVVEDKYVESLEELADLIASADLRTGVVRITARSGDALLDAFIVVLNGKVVYIEVEEVRTGERWRGEEALEHLREILSAIEGGQSAVVDVFEASEDDIEMIFEYHGIRPKEIELEDVLPVPALEADIEFETEELEGAEKEEATEETGIGVEEIEEAYDEEPEAVESYDFTEEVEREPESLSREEILKKYGIKEPDESFVENILKEFTGVETDLRERISRVLRSYGITVFKVEGIVEVLLGNDTDEEEVVETIRDFMKDAGVDELEVRTYRPEWLGRKI</sequence>
<evidence type="ECO:0000313" key="1">
    <source>
        <dbReference type="EMBL" id="HII69620.1"/>
    </source>
</evidence>
<dbReference type="Pfam" id="PF09987">
    <property type="entry name" value="DUF2226"/>
    <property type="match status" value="1"/>
</dbReference>
<dbReference type="EMBL" id="DUJS01000001">
    <property type="protein sequence ID" value="HII69620.1"/>
    <property type="molecule type" value="Genomic_DNA"/>
</dbReference>
<gene>
    <name evidence="1" type="ORF">HA336_00105</name>
</gene>
<dbReference type="AlphaFoldDB" id="A0A832WJX5"/>
<dbReference type="InterPro" id="IPR019249">
    <property type="entry name" value="DUF2226"/>
</dbReference>
<reference evidence="1" key="1">
    <citation type="journal article" date="2020" name="bioRxiv">
        <title>A rank-normalized archaeal taxonomy based on genome phylogeny resolves widespread incomplete and uneven classifications.</title>
        <authorList>
            <person name="Rinke C."/>
            <person name="Chuvochina M."/>
            <person name="Mussig A.J."/>
            <person name="Chaumeil P.-A."/>
            <person name="Waite D.W."/>
            <person name="Whitman W.B."/>
            <person name="Parks D.H."/>
            <person name="Hugenholtz P."/>
        </authorList>
    </citation>
    <scope>NUCLEOTIDE SEQUENCE</scope>
    <source>
        <strain evidence="1">UBA8853</strain>
    </source>
</reference>
<accession>A0A832WJX5</accession>
<organism evidence="1 2">
    <name type="scientific">Methanopyrus kandleri</name>
    <dbReference type="NCBI Taxonomy" id="2320"/>
    <lineage>
        <taxon>Archaea</taxon>
        <taxon>Methanobacteriati</taxon>
        <taxon>Methanobacteriota</taxon>
        <taxon>Methanomada group</taxon>
        <taxon>Methanopyri</taxon>
        <taxon>Methanopyrales</taxon>
        <taxon>Methanopyraceae</taxon>
        <taxon>Methanopyrus</taxon>
    </lineage>
</organism>
<proteinExistence type="predicted"/>
<evidence type="ECO:0000313" key="2">
    <source>
        <dbReference type="Proteomes" id="UP000619545"/>
    </source>
</evidence>